<evidence type="ECO:0000259" key="2">
    <source>
        <dbReference type="Pfam" id="PF20151"/>
    </source>
</evidence>
<feature type="transmembrane region" description="Helical" evidence="1">
    <location>
        <begin position="57"/>
        <end position="77"/>
    </location>
</feature>
<keyword evidence="1" id="KW-0472">Membrane</keyword>
<dbReference type="Pfam" id="PF20151">
    <property type="entry name" value="DUF6533"/>
    <property type="match status" value="1"/>
</dbReference>
<name>A0A8H6HGI5_9AGAR</name>
<evidence type="ECO:0000313" key="3">
    <source>
        <dbReference type="EMBL" id="KAF6746578.1"/>
    </source>
</evidence>
<dbReference type="Proteomes" id="UP000521943">
    <property type="component" value="Unassembled WGS sequence"/>
</dbReference>
<proteinExistence type="predicted"/>
<keyword evidence="1" id="KW-0812">Transmembrane</keyword>
<keyword evidence="4" id="KW-1185">Reference proteome</keyword>
<feature type="transmembrane region" description="Helical" evidence="1">
    <location>
        <begin position="21"/>
        <end position="37"/>
    </location>
</feature>
<comment type="caution">
    <text evidence="3">The sequence shown here is derived from an EMBL/GenBank/DDBJ whole genome shotgun (WGS) entry which is preliminary data.</text>
</comment>
<sequence length="106" mass="12065">MSLSPEQLAKLTASFTYSQQLELFAFGIYTAYVYHYLTTLAEEVTAIWPQKWRAGKILFLVTRYTLIIFTAISILVGNRVGVVLPPKSCEFLYIGLYGPILSMQYL</sequence>
<reference evidence="3 4" key="1">
    <citation type="submission" date="2020-07" db="EMBL/GenBank/DDBJ databases">
        <title>Comparative genomics of pyrophilous fungi reveals a link between fire events and developmental genes.</title>
        <authorList>
            <consortium name="DOE Joint Genome Institute"/>
            <person name="Steindorff A.S."/>
            <person name="Carver A."/>
            <person name="Calhoun S."/>
            <person name="Stillman K."/>
            <person name="Liu H."/>
            <person name="Lipzen A."/>
            <person name="Pangilinan J."/>
            <person name="Labutti K."/>
            <person name="Bruns T.D."/>
            <person name="Grigoriev I.V."/>
        </authorList>
    </citation>
    <scope>NUCLEOTIDE SEQUENCE [LARGE SCALE GENOMIC DNA]</scope>
    <source>
        <strain evidence="3 4">CBS 144469</strain>
    </source>
</reference>
<keyword evidence="1" id="KW-1133">Transmembrane helix</keyword>
<dbReference type="EMBL" id="JACGCI010000091">
    <property type="protein sequence ID" value="KAF6746578.1"/>
    <property type="molecule type" value="Genomic_DNA"/>
</dbReference>
<dbReference type="AlphaFoldDB" id="A0A8H6HGI5"/>
<organism evidence="3 4">
    <name type="scientific">Ephemerocybe angulata</name>
    <dbReference type="NCBI Taxonomy" id="980116"/>
    <lineage>
        <taxon>Eukaryota</taxon>
        <taxon>Fungi</taxon>
        <taxon>Dikarya</taxon>
        <taxon>Basidiomycota</taxon>
        <taxon>Agaricomycotina</taxon>
        <taxon>Agaricomycetes</taxon>
        <taxon>Agaricomycetidae</taxon>
        <taxon>Agaricales</taxon>
        <taxon>Agaricineae</taxon>
        <taxon>Psathyrellaceae</taxon>
        <taxon>Ephemerocybe</taxon>
    </lineage>
</organism>
<evidence type="ECO:0000313" key="4">
    <source>
        <dbReference type="Proteomes" id="UP000521943"/>
    </source>
</evidence>
<dbReference type="InterPro" id="IPR045340">
    <property type="entry name" value="DUF6533"/>
</dbReference>
<dbReference type="OrthoDB" id="3022404at2759"/>
<feature type="domain" description="DUF6533" evidence="2">
    <location>
        <begin position="25"/>
        <end position="67"/>
    </location>
</feature>
<gene>
    <name evidence="3" type="ORF">DFP72DRAFT_634607</name>
</gene>
<evidence type="ECO:0000256" key="1">
    <source>
        <dbReference type="SAM" id="Phobius"/>
    </source>
</evidence>
<accession>A0A8H6HGI5</accession>
<protein>
    <recommendedName>
        <fullName evidence="2">DUF6533 domain-containing protein</fullName>
    </recommendedName>
</protein>